<dbReference type="SUPFAM" id="SSF63867">
    <property type="entry name" value="MoeA C-terminal domain-like"/>
    <property type="match status" value="1"/>
</dbReference>
<evidence type="ECO:0000256" key="2">
    <source>
        <dbReference type="ARBA" id="ARBA00005046"/>
    </source>
</evidence>
<reference evidence="8 9" key="1">
    <citation type="submission" date="2023-07" db="EMBL/GenBank/DDBJ databases">
        <title>Sorghum-associated microbial communities from plants grown in Nebraska, USA.</title>
        <authorList>
            <person name="Schachtman D."/>
        </authorList>
    </citation>
    <scope>NUCLEOTIDE SEQUENCE [LARGE SCALE GENOMIC DNA]</scope>
    <source>
        <strain evidence="8 9">BE107</strain>
    </source>
</reference>
<dbReference type="InterPro" id="IPR036688">
    <property type="entry name" value="MoeA_C_domain_IV_sf"/>
</dbReference>
<dbReference type="InterPro" id="IPR001453">
    <property type="entry name" value="MoaB/Mog_dom"/>
</dbReference>
<evidence type="ECO:0000259" key="7">
    <source>
        <dbReference type="SMART" id="SM00852"/>
    </source>
</evidence>
<dbReference type="Pfam" id="PF03454">
    <property type="entry name" value="MoeA_C"/>
    <property type="match status" value="1"/>
</dbReference>
<sequence>MIPYADALKLLLAQSRALEDEWCRSSDASSRFLAEPVHALRALPPFTNAAMDGYAFASEGNVLTAGSEYQVGGLIAAGAPPPANAEAKVWEITTGAALPAGLDCIVPLERVERLEAGRIRLREALIGGQNVRQRGSDVAIGTQVGAAGQRVDPALRMMLAALGVDRIKVRRKPRVALLSTGAELIANPSLPLGEGQIYAANAPYLEASLRAMGAEVIANTTLGDDAQTFAAQMREVAARVDVVVSTGAVSMGRHDFIPASLRAADARLLFHKVAIRPGKPLLAASLREGPLFIGLPGNPIAAAVGFRFFVVPVLRAMLGMPLETPLRVPLSESVRVAAGLRRFLKARLRYSPSSGIGLELLEGQESYRIGSLLQANAWAVLHEDTNELPAGTLVDALPRDAGGGWFID</sequence>
<dbReference type="NCBIfam" id="NF045515">
    <property type="entry name" value="Glp_gephyrin"/>
    <property type="match status" value="1"/>
</dbReference>
<dbReference type="NCBIfam" id="TIGR00177">
    <property type="entry name" value="molyb_syn"/>
    <property type="match status" value="1"/>
</dbReference>
<dbReference type="InterPro" id="IPR005111">
    <property type="entry name" value="MoeA_C_domain_IV"/>
</dbReference>
<dbReference type="InterPro" id="IPR036135">
    <property type="entry name" value="MoeA_linker/N_sf"/>
</dbReference>
<evidence type="ECO:0000313" key="8">
    <source>
        <dbReference type="EMBL" id="MDR6843059.1"/>
    </source>
</evidence>
<dbReference type="SUPFAM" id="SSF53218">
    <property type="entry name" value="Molybdenum cofactor biosynthesis proteins"/>
    <property type="match status" value="1"/>
</dbReference>
<dbReference type="SUPFAM" id="SSF63882">
    <property type="entry name" value="MoeA N-terminal region -like"/>
    <property type="match status" value="1"/>
</dbReference>
<name>A0ABU1RWA4_9GAMM</name>
<protein>
    <recommendedName>
        <fullName evidence="6">Molybdopterin molybdenumtransferase</fullName>
        <ecNumber evidence="6">2.10.1.1</ecNumber>
    </recommendedName>
</protein>
<dbReference type="EMBL" id="JAVDTT010000005">
    <property type="protein sequence ID" value="MDR6843059.1"/>
    <property type="molecule type" value="Genomic_DNA"/>
</dbReference>
<dbReference type="Pfam" id="PF03453">
    <property type="entry name" value="MoeA_N"/>
    <property type="match status" value="1"/>
</dbReference>
<comment type="cofactor">
    <cofactor evidence="6">
        <name>Mg(2+)</name>
        <dbReference type="ChEBI" id="CHEBI:18420"/>
    </cofactor>
</comment>
<keyword evidence="4 6" id="KW-0501">Molybdenum cofactor biosynthesis</keyword>
<keyword evidence="6" id="KW-0479">Metal-binding</keyword>
<evidence type="ECO:0000256" key="5">
    <source>
        <dbReference type="ARBA" id="ARBA00047317"/>
    </source>
</evidence>
<dbReference type="Gene3D" id="2.40.340.10">
    <property type="entry name" value="MoeA, C-terminal, domain IV"/>
    <property type="match status" value="1"/>
</dbReference>
<evidence type="ECO:0000256" key="6">
    <source>
        <dbReference type="RuleBase" id="RU365090"/>
    </source>
</evidence>
<dbReference type="Gene3D" id="2.170.190.11">
    <property type="entry name" value="Molybdopterin biosynthesis moea protein, domain 3"/>
    <property type="match status" value="1"/>
</dbReference>
<comment type="catalytic activity">
    <reaction evidence="5">
        <text>adenylyl-molybdopterin + molybdate = Mo-molybdopterin + AMP + H(+)</text>
        <dbReference type="Rhea" id="RHEA:35047"/>
        <dbReference type="ChEBI" id="CHEBI:15378"/>
        <dbReference type="ChEBI" id="CHEBI:36264"/>
        <dbReference type="ChEBI" id="CHEBI:62727"/>
        <dbReference type="ChEBI" id="CHEBI:71302"/>
        <dbReference type="ChEBI" id="CHEBI:456215"/>
        <dbReference type="EC" id="2.10.1.1"/>
    </reaction>
</comment>
<evidence type="ECO:0000256" key="3">
    <source>
        <dbReference type="ARBA" id="ARBA00010763"/>
    </source>
</evidence>
<evidence type="ECO:0000256" key="4">
    <source>
        <dbReference type="ARBA" id="ARBA00023150"/>
    </source>
</evidence>
<keyword evidence="6" id="KW-0460">Magnesium</keyword>
<proteinExistence type="inferred from homology"/>
<dbReference type="SMART" id="SM00852">
    <property type="entry name" value="MoCF_biosynth"/>
    <property type="match status" value="1"/>
</dbReference>
<comment type="function">
    <text evidence="1 6">Catalyzes the insertion of molybdate into adenylated molybdopterin with the concomitant release of AMP.</text>
</comment>
<accession>A0ABU1RWA4</accession>
<dbReference type="EC" id="2.10.1.1" evidence="6"/>
<dbReference type="GO" id="GO:0061599">
    <property type="term" value="F:molybdopterin molybdotransferase activity"/>
    <property type="evidence" value="ECO:0007669"/>
    <property type="project" value="UniProtKB-EC"/>
</dbReference>
<keyword evidence="6 8" id="KW-0808">Transferase</keyword>
<dbReference type="PANTHER" id="PTHR10192">
    <property type="entry name" value="MOLYBDOPTERIN BIOSYNTHESIS PROTEIN"/>
    <property type="match status" value="1"/>
</dbReference>
<keyword evidence="9" id="KW-1185">Reference proteome</keyword>
<dbReference type="InterPro" id="IPR038987">
    <property type="entry name" value="MoeA-like"/>
</dbReference>
<dbReference type="InterPro" id="IPR005110">
    <property type="entry name" value="MoeA_linker/N"/>
</dbReference>
<comment type="pathway">
    <text evidence="2 6">Cofactor biosynthesis; molybdopterin biosynthesis.</text>
</comment>
<evidence type="ECO:0000313" key="9">
    <source>
        <dbReference type="Proteomes" id="UP001254759"/>
    </source>
</evidence>
<feature type="domain" description="MoaB/Mog" evidence="7">
    <location>
        <begin position="176"/>
        <end position="316"/>
    </location>
</feature>
<comment type="caution">
    <text evidence="8">The sequence shown here is derived from an EMBL/GenBank/DDBJ whole genome shotgun (WGS) entry which is preliminary data.</text>
</comment>
<organism evidence="8 9">
    <name type="scientific">Pseudoxanthomonas sacheonensis</name>
    <dbReference type="NCBI Taxonomy" id="443615"/>
    <lineage>
        <taxon>Bacteria</taxon>
        <taxon>Pseudomonadati</taxon>
        <taxon>Pseudomonadota</taxon>
        <taxon>Gammaproteobacteria</taxon>
        <taxon>Lysobacterales</taxon>
        <taxon>Lysobacteraceae</taxon>
        <taxon>Pseudoxanthomonas</taxon>
    </lineage>
</organism>
<dbReference type="Gene3D" id="3.90.105.10">
    <property type="entry name" value="Molybdopterin biosynthesis moea protein, domain 2"/>
    <property type="match status" value="1"/>
</dbReference>
<dbReference type="CDD" id="cd00887">
    <property type="entry name" value="MoeA"/>
    <property type="match status" value="1"/>
</dbReference>
<dbReference type="Pfam" id="PF00994">
    <property type="entry name" value="MoCF_biosynth"/>
    <property type="match status" value="1"/>
</dbReference>
<comment type="similarity">
    <text evidence="3 6">Belongs to the MoeA family.</text>
</comment>
<dbReference type="InterPro" id="IPR036425">
    <property type="entry name" value="MoaB/Mog-like_dom_sf"/>
</dbReference>
<gene>
    <name evidence="8" type="ORF">J2W94_003366</name>
</gene>
<keyword evidence="6" id="KW-0500">Molybdenum</keyword>
<dbReference type="Gene3D" id="3.40.980.10">
    <property type="entry name" value="MoaB/Mog-like domain"/>
    <property type="match status" value="1"/>
</dbReference>
<evidence type="ECO:0000256" key="1">
    <source>
        <dbReference type="ARBA" id="ARBA00002901"/>
    </source>
</evidence>
<dbReference type="RefSeq" id="WP_310095885.1">
    <property type="nucleotide sequence ID" value="NZ_JAVDTT010000005.1"/>
</dbReference>
<dbReference type="Proteomes" id="UP001254759">
    <property type="component" value="Unassembled WGS sequence"/>
</dbReference>
<dbReference type="PANTHER" id="PTHR10192:SF5">
    <property type="entry name" value="GEPHYRIN"/>
    <property type="match status" value="1"/>
</dbReference>